<dbReference type="EMBL" id="GL984106">
    <property type="protein sequence ID" value="EGR29768.1"/>
    <property type="molecule type" value="Genomic_DNA"/>
</dbReference>
<evidence type="ECO:0000256" key="2">
    <source>
        <dbReference type="ARBA" id="ARBA00022670"/>
    </source>
</evidence>
<sequence length="570" mass="65019">MNFIQEYLQQLLKVIPALGPNIYNSEKCQNINIPPKYRADGERNSDIHIWVAQYNSPDSSNLANAVHCQMDPALKRVNYGVIMVNLDKILQQNTNPGFKSDLNVILHEMLHILGFSRGLYRYWINPQTGNYYDNEINNYVRTVPIRGKQTIIMSTPNVLATARKYYGCPTLEGMQLENDGDINSIGSHWEKTILFDELMTADSSGREFILSIFTIAVLKDTGYYAEVNESMANNIQWGKNKGCDFALKACQSNTYYPEFSQIEHSPVQCSSQNDGYGQVFESSFMDNCKNIKNSVYCEDYSKQTYYDENTLEYYGGNSRCFRSTANDGKGINFHRNTRCHHVLCSPDFTYITIGFPNQKLQKLICTQQDEGKQIEVVQGKPEFGFISCPDNLREFCSYSPECPKYCSQKGICINGQCKCTFGWMGSDCDIQITNCKQFILDEYFQKCVQQCPQGKFANPDKVCREQCPNGYYQDNTNNICAKCDMSCIKCSGASKNDCLECGFLTYLEEGKCVKQCSNNFQLINQKTCEKSVSQGCEQECERCDSDVHEQCTKCKDQMQIMLIANYMCSM</sequence>
<keyword evidence="5 8" id="KW-0862">Zinc</keyword>
<dbReference type="Gene3D" id="2.10.25.10">
    <property type="entry name" value="Laminin"/>
    <property type="match status" value="1"/>
</dbReference>
<dbReference type="eggNOG" id="KOG2556">
    <property type="taxonomic scope" value="Eukaryota"/>
</dbReference>
<dbReference type="SUPFAM" id="SSF57184">
    <property type="entry name" value="Growth factor receptor domain"/>
    <property type="match status" value="1"/>
</dbReference>
<dbReference type="PANTHER" id="PTHR10942:SF0">
    <property type="entry name" value="LEISHMANOLYSIN-LIKE PEPTIDASE"/>
    <property type="match status" value="1"/>
</dbReference>
<dbReference type="OrthoDB" id="238768at2759"/>
<evidence type="ECO:0000256" key="5">
    <source>
        <dbReference type="ARBA" id="ARBA00022833"/>
    </source>
</evidence>
<dbReference type="EC" id="3.1.4.45" evidence="11"/>
<name>G0QYD5_ICHMU</name>
<evidence type="ECO:0000256" key="7">
    <source>
        <dbReference type="PIRSR" id="PIRSR601577-1"/>
    </source>
</evidence>
<evidence type="ECO:0000256" key="8">
    <source>
        <dbReference type="PIRSR" id="PIRSR601577-2"/>
    </source>
</evidence>
<keyword evidence="3 8" id="KW-0479">Metal-binding</keyword>
<dbReference type="Pfam" id="PF01457">
    <property type="entry name" value="Peptidase_M8"/>
    <property type="match status" value="1"/>
</dbReference>
<dbReference type="GO" id="GO:0016020">
    <property type="term" value="C:membrane"/>
    <property type="evidence" value="ECO:0007669"/>
    <property type="project" value="InterPro"/>
</dbReference>
<evidence type="ECO:0000256" key="1">
    <source>
        <dbReference type="ARBA" id="ARBA00005860"/>
    </source>
</evidence>
<organism evidence="11 12">
    <name type="scientific">Ichthyophthirius multifiliis</name>
    <name type="common">White spot disease agent</name>
    <name type="synonym">Ich</name>
    <dbReference type="NCBI Taxonomy" id="5932"/>
    <lineage>
        <taxon>Eukaryota</taxon>
        <taxon>Sar</taxon>
        <taxon>Alveolata</taxon>
        <taxon>Ciliophora</taxon>
        <taxon>Intramacronucleata</taxon>
        <taxon>Oligohymenophorea</taxon>
        <taxon>Hymenostomatida</taxon>
        <taxon>Ophryoglenina</taxon>
        <taxon>Ichthyophthirius</taxon>
    </lineage>
</organism>
<proteinExistence type="inferred from homology"/>
<evidence type="ECO:0000256" key="3">
    <source>
        <dbReference type="ARBA" id="ARBA00022723"/>
    </source>
</evidence>
<dbReference type="GO" id="GO:0006508">
    <property type="term" value="P:proteolysis"/>
    <property type="evidence" value="ECO:0007669"/>
    <property type="project" value="UniProtKB-KW"/>
</dbReference>
<protein>
    <submittedName>
        <fullName evidence="11">Leishmanolysin family protein, putative</fullName>
        <ecNumber evidence="11">3.1.4.45</ecNumber>
        <ecNumber evidence="11">3.4.24.36</ecNumber>
    </submittedName>
</protein>
<dbReference type="GeneID" id="14905907"/>
<comment type="cofactor">
    <cofactor evidence="8">
        <name>Zn(2+)</name>
        <dbReference type="ChEBI" id="CHEBI:29105"/>
    </cofactor>
    <text evidence="8">Binds 1 zinc ion per subunit.</text>
</comment>
<comment type="similarity">
    <text evidence="1">Belongs to the peptidase M8 family.</text>
</comment>
<dbReference type="EC" id="3.4.24.36" evidence="11"/>
<keyword evidence="12" id="KW-1185">Reference proteome</keyword>
<dbReference type="GO" id="GO:0003944">
    <property type="term" value="F:N-acetylglucosamine-1-phosphodiester alpha-N-acetylglucosaminidase activity"/>
    <property type="evidence" value="ECO:0007669"/>
    <property type="project" value="UniProtKB-EC"/>
</dbReference>
<dbReference type="InParanoid" id="G0QYD5"/>
<dbReference type="SUPFAM" id="SSF55486">
    <property type="entry name" value="Metalloproteases ('zincins'), catalytic domain"/>
    <property type="match status" value="1"/>
</dbReference>
<dbReference type="InterPro" id="IPR000742">
    <property type="entry name" value="EGF"/>
</dbReference>
<dbReference type="Gene3D" id="3.90.132.10">
    <property type="entry name" value="Leishmanolysin , domain 2"/>
    <property type="match status" value="1"/>
</dbReference>
<dbReference type="Pfam" id="PF23106">
    <property type="entry name" value="EGF_Teneurin"/>
    <property type="match status" value="1"/>
</dbReference>
<evidence type="ECO:0000313" key="11">
    <source>
        <dbReference type="EMBL" id="EGR29768.1"/>
    </source>
</evidence>
<keyword evidence="4 11" id="KW-0378">Hydrolase</keyword>
<evidence type="ECO:0000256" key="4">
    <source>
        <dbReference type="ARBA" id="ARBA00022801"/>
    </source>
</evidence>
<dbReference type="PROSITE" id="PS01186">
    <property type="entry name" value="EGF_2"/>
    <property type="match status" value="1"/>
</dbReference>
<accession>G0QYD5</accession>
<gene>
    <name evidence="11" type="ORF">IMG5_148490</name>
</gene>
<dbReference type="Proteomes" id="UP000008983">
    <property type="component" value="Unassembled WGS sequence"/>
</dbReference>
<dbReference type="SMART" id="SM00261">
    <property type="entry name" value="FU"/>
    <property type="match status" value="1"/>
</dbReference>
<dbReference type="GO" id="GO:0046872">
    <property type="term" value="F:metal ion binding"/>
    <property type="evidence" value="ECO:0007669"/>
    <property type="project" value="UniProtKB-KW"/>
</dbReference>
<evidence type="ECO:0000259" key="9">
    <source>
        <dbReference type="PROSITE" id="PS00022"/>
    </source>
</evidence>
<dbReference type="STRING" id="857967.G0QYD5"/>
<evidence type="ECO:0000313" key="12">
    <source>
        <dbReference type="Proteomes" id="UP000008983"/>
    </source>
</evidence>
<dbReference type="Gene3D" id="2.10.220.10">
    <property type="entry name" value="Hormone Receptor, Insulin-like Growth Factor Receptor 1, Chain A, domain 2"/>
    <property type="match status" value="1"/>
</dbReference>
<reference evidence="11 12" key="1">
    <citation type="submission" date="2011-07" db="EMBL/GenBank/DDBJ databases">
        <authorList>
            <person name="Coyne R."/>
            <person name="Brami D."/>
            <person name="Johnson J."/>
            <person name="Hostetler J."/>
            <person name="Hannick L."/>
            <person name="Clark T."/>
            <person name="Cassidy-Hanley D."/>
            <person name="Inman J."/>
        </authorList>
    </citation>
    <scope>NUCLEOTIDE SEQUENCE [LARGE SCALE GENOMIC DNA]</scope>
    <source>
        <strain evidence="11 12">G5</strain>
    </source>
</reference>
<evidence type="ECO:0000259" key="10">
    <source>
        <dbReference type="PROSITE" id="PS01186"/>
    </source>
</evidence>
<dbReference type="InterPro" id="IPR006212">
    <property type="entry name" value="Furin_repeat"/>
</dbReference>
<dbReference type="PANTHER" id="PTHR10942">
    <property type="entry name" value="LEISHMANOLYSIN-LIKE PEPTIDASE"/>
    <property type="match status" value="1"/>
</dbReference>
<dbReference type="CDD" id="cd00064">
    <property type="entry name" value="FU"/>
    <property type="match status" value="1"/>
</dbReference>
<dbReference type="FunFam" id="3.90.132.10:FF:000001">
    <property type="entry name" value="leishmanolysin-like peptidase isoform X2"/>
    <property type="match status" value="1"/>
</dbReference>
<dbReference type="Gene3D" id="3.10.170.20">
    <property type="match status" value="1"/>
</dbReference>
<feature type="active site" evidence="7">
    <location>
        <position position="108"/>
    </location>
</feature>
<dbReference type="GO" id="GO:0005737">
    <property type="term" value="C:cytoplasm"/>
    <property type="evidence" value="ECO:0007669"/>
    <property type="project" value="TreeGrafter"/>
</dbReference>
<feature type="binding site" evidence="8">
    <location>
        <position position="188"/>
    </location>
    <ligand>
        <name>Zn(2+)</name>
        <dbReference type="ChEBI" id="CHEBI:29105"/>
        <note>catalytic</note>
    </ligand>
</feature>
<feature type="domain" description="EGF-like" evidence="9 10">
    <location>
        <begin position="417"/>
        <end position="428"/>
    </location>
</feature>
<keyword evidence="2" id="KW-0645">Protease</keyword>
<dbReference type="GO" id="GO:0004222">
    <property type="term" value="F:metalloendopeptidase activity"/>
    <property type="evidence" value="ECO:0007669"/>
    <property type="project" value="InterPro"/>
</dbReference>
<dbReference type="PROSITE" id="PS00022">
    <property type="entry name" value="EGF_1"/>
    <property type="match status" value="1"/>
</dbReference>
<feature type="binding site" evidence="8">
    <location>
        <position position="111"/>
    </location>
    <ligand>
        <name>Zn(2+)</name>
        <dbReference type="ChEBI" id="CHEBI:29105"/>
        <note>catalytic</note>
    </ligand>
</feature>
<dbReference type="GO" id="GO:0007155">
    <property type="term" value="P:cell adhesion"/>
    <property type="evidence" value="ECO:0007669"/>
    <property type="project" value="InterPro"/>
</dbReference>
<keyword evidence="6 8" id="KW-0482">Metalloprotease</keyword>
<evidence type="ECO:0000256" key="6">
    <source>
        <dbReference type="ARBA" id="ARBA00023049"/>
    </source>
</evidence>
<dbReference type="OMA" id="CRNANSV"/>
<feature type="binding site" evidence="8">
    <location>
        <position position="107"/>
    </location>
    <ligand>
        <name>Zn(2+)</name>
        <dbReference type="ChEBI" id="CHEBI:29105"/>
        <note>catalytic</note>
    </ligand>
</feature>
<dbReference type="AlphaFoldDB" id="G0QYD5"/>
<dbReference type="InterPro" id="IPR001577">
    <property type="entry name" value="Peptidase_M8"/>
</dbReference>
<dbReference type="RefSeq" id="XP_004031004.1">
    <property type="nucleotide sequence ID" value="XM_004030956.1"/>
</dbReference>
<dbReference type="InterPro" id="IPR009030">
    <property type="entry name" value="Growth_fac_rcpt_cys_sf"/>
</dbReference>